<dbReference type="Proteomes" id="UP000054558">
    <property type="component" value="Unassembled WGS sequence"/>
</dbReference>
<sequence length="372" mass="41685">MATAIAHLLPDLLQHHSDMGQDLLLAIAPVSREFRQVARDAWAEKKGNYRAGTQPGVSVQTPEALCGLQEEDVTHLAPCAVLRTRHRSYHNDISMYRWQDALGVAFEKHGGPEGLQGALDQRSKRGLNRGGTAKAKRESVLERIVADFALDKRPDKRIILDVCCDQFLRNGKGGQRGMKARIERYIHFDLAAPPATGGLKSILDQYRDQYLASGADKDLEAALNASKLYEALGGCVNCLDVEDAAACLTGHLAVDEVVEAAWDRAAREKELREALAARGLELRSDSRLCERYIWFEEGNVQKLVDTMEEMRFYFAHTSYPYEIRYTSSQEAKNRALTQWVKEGGRPSNPELPLSLVRAVDRRVWKLKRAAVQ</sequence>
<dbReference type="EMBL" id="DF237866">
    <property type="protein sequence ID" value="GAQ92071.1"/>
    <property type="molecule type" value="Genomic_DNA"/>
</dbReference>
<protein>
    <submittedName>
        <fullName evidence="1">Uncharacterized protein</fullName>
    </submittedName>
</protein>
<proteinExistence type="predicted"/>
<keyword evidence="2" id="KW-1185">Reference proteome</keyword>
<evidence type="ECO:0000313" key="1">
    <source>
        <dbReference type="EMBL" id="GAQ92071.1"/>
    </source>
</evidence>
<evidence type="ECO:0000313" key="2">
    <source>
        <dbReference type="Proteomes" id="UP000054558"/>
    </source>
</evidence>
<accession>A0A1Y1IS40</accession>
<gene>
    <name evidence="1" type="ORF">KFL_009170010</name>
</gene>
<reference evidence="1 2" key="1">
    <citation type="journal article" date="2014" name="Nat. Commun.">
        <title>Klebsormidium flaccidum genome reveals primary factors for plant terrestrial adaptation.</title>
        <authorList>
            <person name="Hori K."/>
            <person name="Maruyama F."/>
            <person name="Fujisawa T."/>
            <person name="Togashi T."/>
            <person name="Yamamoto N."/>
            <person name="Seo M."/>
            <person name="Sato S."/>
            <person name="Yamada T."/>
            <person name="Mori H."/>
            <person name="Tajima N."/>
            <person name="Moriyama T."/>
            <person name="Ikeuchi M."/>
            <person name="Watanabe M."/>
            <person name="Wada H."/>
            <person name="Kobayashi K."/>
            <person name="Saito M."/>
            <person name="Masuda T."/>
            <person name="Sasaki-Sekimoto Y."/>
            <person name="Mashiguchi K."/>
            <person name="Awai K."/>
            <person name="Shimojima M."/>
            <person name="Masuda S."/>
            <person name="Iwai M."/>
            <person name="Nobusawa T."/>
            <person name="Narise T."/>
            <person name="Kondo S."/>
            <person name="Saito H."/>
            <person name="Sato R."/>
            <person name="Murakawa M."/>
            <person name="Ihara Y."/>
            <person name="Oshima-Yamada Y."/>
            <person name="Ohtaka K."/>
            <person name="Satoh M."/>
            <person name="Sonobe K."/>
            <person name="Ishii M."/>
            <person name="Ohtani R."/>
            <person name="Kanamori-Sato M."/>
            <person name="Honoki R."/>
            <person name="Miyazaki D."/>
            <person name="Mochizuki H."/>
            <person name="Umetsu J."/>
            <person name="Higashi K."/>
            <person name="Shibata D."/>
            <person name="Kamiya Y."/>
            <person name="Sato N."/>
            <person name="Nakamura Y."/>
            <person name="Tabata S."/>
            <person name="Ida S."/>
            <person name="Kurokawa K."/>
            <person name="Ohta H."/>
        </authorList>
    </citation>
    <scope>NUCLEOTIDE SEQUENCE [LARGE SCALE GENOMIC DNA]</scope>
    <source>
        <strain evidence="1 2">NIES-2285</strain>
    </source>
</reference>
<dbReference type="AlphaFoldDB" id="A0A1Y1IS40"/>
<name>A0A1Y1IS40_KLENI</name>
<organism evidence="1 2">
    <name type="scientific">Klebsormidium nitens</name>
    <name type="common">Green alga</name>
    <name type="synonym">Ulothrix nitens</name>
    <dbReference type="NCBI Taxonomy" id="105231"/>
    <lineage>
        <taxon>Eukaryota</taxon>
        <taxon>Viridiplantae</taxon>
        <taxon>Streptophyta</taxon>
        <taxon>Klebsormidiophyceae</taxon>
        <taxon>Klebsormidiales</taxon>
        <taxon>Klebsormidiaceae</taxon>
        <taxon>Klebsormidium</taxon>
    </lineage>
</organism>
<dbReference type="OrthoDB" id="118475at2759"/>